<evidence type="ECO:0000256" key="3">
    <source>
        <dbReference type="ARBA" id="ARBA00022448"/>
    </source>
</evidence>
<organism evidence="6 7">
    <name type="scientific">Pseudomicrostroma glucosiphilum</name>
    <dbReference type="NCBI Taxonomy" id="1684307"/>
    <lineage>
        <taxon>Eukaryota</taxon>
        <taxon>Fungi</taxon>
        <taxon>Dikarya</taxon>
        <taxon>Basidiomycota</taxon>
        <taxon>Ustilaginomycotina</taxon>
        <taxon>Exobasidiomycetes</taxon>
        <taxon>Microstromatales</taxon>
        <taxon>Microstromatales incertae sedis</taxon>
        <taxon>Pseudomicrostroma</taxon>
    </lineage>
</organism>
<dbReference type="STRING" id="1684307.A0A316UEA9"/>
<name>A0A316UEA9_9BASI</name>
<comment type="similarity">
    <text evidence="2">Belongs to the NUP186/NUP192/NUP205 family.</text>
</comment>
<dbReference type="RefSeq" id="XP_025350700.1">
    <property type="nucleotide sequence ID" value="XM_025491266.1"/>
</dbReference>
<dbReference type="GO" id="GO:0044611">
    <property type="term" value="C:nuclear pore inner ring"/>
    <property type="evidence" value="ECO:0007669"/>
    <property type="project" value="TreeGrafter"/>
</dbReference>
<evidence type="ECO:0000313" key="7">
    <source>
        <dbReference type="Proteomes" id="UP000245942"/>
    </source>
</evidence>
<proteinExistence type="inferred from homology"/>
<dbReference type="GO" id="GO:0017056">
    <property type="term" value="F:structural constituent of nuclear pore"/>
    <property type="evidence" value="ECO:0007669"/>
    <property type="project" value="TreeGrafter"/>
</dbReference>
<evidence type="ECO:0000256" key="5">
    <source>
        <dbReference type="SAM" id="MobiDB-lite"/>
    </source>
</evidence>
<evidence type="ECO:0000313" key="6">
    <source>
        <dbReference type="EMBL" id="PWN23540.1"/>
    </source>
</evidence>
<gene>
    <name evidence="6" type="ORF">BCV69DRAFT_279473</name>
</gene>
<dbReference type="GO" id="GO:0006999">
    <property type="term" value="P:nuclear pore organization"/>
    <property type="evidence" value="ECO:0007669"/>
    <property type="project" value="TreeGrafter"/>
</dbReference>
<dbReference type="OrthoDB" id="2019644at2759"/>
<keyword evidence="4" id="KW-0539">Nucleus</keyword>
<reference evidence="6 7" key="1">
    <citation type="journal article" date="2018" name="Mol. Biol. Evol.">
        <title>Broad Genomic Sampling Reveals a Smut Pathogenic Ancestry of the Fungal Clade Ustilaginomycotina.</title>
        <authorList>
            <person name="Kijpornyongpan T."/>
            <person name="Mondo S.J."/>
            <person name="Barry K."/>
            <person name="Sandor L."/>
            <person name="Lee J."/>
            <person name="Lipzen A."/>
            <person name="Pangilinan J."/>
            <person name="LaButti K."/>
            <person name="Hainaut M."/>
            <person name="Henrissat B."/>
            <person name="Grigoriev I.V."/>
            <person name="Spatafora J.W."/>
            <person name="Aime M.C."/>
        </authorList>
    </citation>
    <scope>NUCLEOTIDE SEQUENCE [LARGE SCALE GENOMIC DNA]</scope>
    <source>
        <strain evidence="6 7">MCA 4718</strain>
    </source>
</reference>
<feature type="region of interest" description="Disordered" evidence="5">
    <location>
        <begin position="2253"/>
        <end position="2274"/>
    </location>
</feature>
<dbReference type="InterPro" id="IPR021827">
    <property type="entry name" value="Nup186/Nup192/Nup205"/>
</dbReference>
<dbReference type="Pfam" id="PF11894">
    <property type="entry name" value="Nup192"/>
    <property type="match status" value="2"/>
</dbReference>
<sequence length="2341" mass="250735">MATTFVPSQYVRLHGALHRATTFPASSSSTGSASNDWYIAVDGLRNELVDLGRVKGADDAEKREIEGGKITLAGTTHTLNSDFASLTLLLSASLNASPRYCASLLQAALSSRSRWPSRSPIEIALILYQRERWALTEAWKQLVQAAVTLPQEESLAKRKLGLKVSQALQALLTLKVHDSKTNRDVTLPRRLLLEIDSLKSRGAEVEKELRSPPTNAQRRLPDEVQLDRLAAIRQERRAWGHVLYLLCISGMLVGEDLLAIAQWLSKVAEDEQTGTKEELMPYVLAALLSGLETSTKNSLEGMAGPGLPDLLEDRSALSQLNSLINSSKWSDASLQAVVQLQWCLLLVQVVKHDPSLGNELHVTDDSVTQAVLKAVQKGDAFVYVVVRLLGWRQRLLDSLEGVEPDDAGIPATTTTSTNHFGGEGDDEVDAEFQQYLLSSIYSLLLGTSRTFLTLLRKIQRQEEDAAFSASRAGSSQSQRRYDLEALLDGIALVVRGDVPLSLPFWLSPDGRRSRFLLWAVELREEGHQRALLDLLSSMASGGGEGAWQAHTLLSNQQEESVNGGLISWNRLWDWMGYYIEGLRGKERAGMPPGEAALLRSFLRLLKSVVAGSYPAREALLAVTLTSNTLVPAMTNPNPFGIPSSSSSSALSLQQSGTGTTVLQRLFSLYVCPVPVELKSSLLDSLAAFAKEPPAGSVTLGRTAKVRQDLWALLESSGTLVSNKAAPSTSFGSSYGGFRPPPPQQSGGVRYELEQVEGPSGFYPATTSFLSFLAVLVVPNGQSPAGRSSGDIQALVSDLPAASSTGQLVPTTQPLGVPSPSIPFDLGLEKYIAFVVDVVLLPSLTATNTSQQREFATYSEKWRLVAASLQFLDRCLSAFDLVSLEKPVGPSGARGAEDRDTVLRLGLHPGFGVMKRLMSSSRLLREIVAVLTPNLNGAAGLDPSSVVASSAAGFEIVDSPAGKKAVYLSTAVRTALRIVLKALKGQDLFMQVLLPTLAGLAEPETLGQSGTTATGLPPGIDLEARIGQSGSYTAIDAKLLQEYEAVVQIALYINSNRDDLALLSVQLLGEIARSSAFSEVDRFADGVAGVGRKKMNRLVGLLEMTDESGRVKDGVVRRLDLLAESDDGDGVVSALLLTDDSRDGEGDELLQGTTPTSIGGNEAVCQAILDLLLLNVANPRSGHNIAHLLLGFDLRVGKADEQVIPNPGPDNPRGALHSILDLLQGSRSVDEDGGAEDGDADLPTLLDTHPGLAERSLLLLVRLATHPFTTSSTLRYLRTQEDFWGHQLRRNMNSYSVPVERGSDDTLDEISASRLARGSVVYPDGQSVATSVDALVASLRIRRHLLTGIALEVHGLVAAGMYSQAARLVGALYGSGLVIASPGDEGRNADDDNSVGDFLSGKASSAIHNEQSGNLLLELLHSFDFEWHDERDGVASNLSILGDLDISQARSDSASREFDVGKSIGLLAFARRELERQGELSEARKRAAFDREAAIVLQYVSARNAHRVIAAARRTALTSWRNVHDLVLSHASILFRPEARATVVFDCLTSLLPKLEGPAPEEDPALADLAAGAILALLTSLRRHRAALGAAAQLSGAADLLDELPVDRLMLTLRALVGALLRSGTSISARGNLYSALINFLQLARTAAPRGDEPQGQSGDASFSVAGTDIDDGASAIFSVSGSTVGGEPGLQPSLLDVRTSTFLATQAERLVSVVARDALDAPDVWRTVAFTLLDKLYALEALTNKGRGGNSRGPLVLDILSRGGFMKSFVARLRAMDVELQEVLRPDPSSLNALYVYESILAFFGRLSQTREGAERLLEARLFDVFAQADALASRPEEDQGFVDLESFLPAATERYGALLLPALQVSVSTVNSAATSQRSRAPVIGFGGQRQPESSHASHSALQQALALLNTHRDAFLAVLKAATSDTTSLATIEQAHLIVALFLQILPITDDDALSPPQPLSAFHSAVLALAAAFLHTTAWRSRVVPFTESEREDEATAAPALKSGGAAHGTVHDDLMNVDGQKQIENVFDLHASQMVARLVSLILAYLEAASETHGRVGNQPNVRPCFTSALVVPQPFSVRGQYDAQEERRSLAPPMTTGRLASVPSLGVALASMDEVVASLEADLQTAEGIKSMLENSENVRLEEWDRVVEQSLLLGATSANNGASAARSLGDLGLGQRKSIATRQLHAHLALLRSQFSERLDLVDLLLVLIHRHFGFYLSLSSSSTGRATTIGGAVDDFAAPWRASSAGAAGASRQQRSTPGGGGLDSATSSDALLREGAHLVQLALERLGRVLIALTSQDAPLKISAPRERSAFLELVGRKLQTLLLVRREEEGEA</sequence>
<dbReference type="EMBL" id="KZ819321">
    <property type="protein sequence ID" value="PWN23540.1"/>
    <property type="molecule type" value="Genomic_DNA"/>
</dbReference>
<dbReference type="GeneID" id="37013000"/>
<evidence type="ECO:0000256" key="1">
    <source>
        <dbReference type="ARBA" id="ARBA00004123"/>
    </source>
</evidence>
<dbReference type="PANTHER" id="PTHR31344:SF0">
    <property type="entry name" value="NUCLEAR PORE COMPLEX PROTEIN NUP205"/>
    <property type="match status" value="1"/>
</dbReference>
<evidence type="ECO:0008006" key="8">
    <source>
        <dbReference type="Google" id="ProtNLM"/>
    </source>
</evidence>
<dbReference type="Proteomes" id="UP000245942">
    <property type="component" value="Unassembled WGS sequence"/>
</dbReference>
<keyword evidence="7" id="KW-1185">Reference proteome</keyword>
<accession>A0A316UEA9</accession>
<feature type="compositionally biased region" description="Low complexity" evidence="5">
    <location>
        <begin position="2253"/>
        <end position="2263"/>
    </location>
</feature>
<protein>
    <recommendedName>
        <fullName evidence="8">Nucleoporin</fullName>
    </recommendedName>
</protein>
<evidence type="ECO:0000256" key="2">
    <source>
        <dbReference type="ARBA" id="ARBA00005892"/>
    </source>
</evidence>
<dbReference type="PANTHER" id="PTHR31344">
    <property type="entry name" value="NUCLEAR PORE COMPLEX PROTEIN NUP205"/>
    <property type="match status" value="1"/>
</dbReference>
<comment type="subcellular location">
    <subcellularLocation>
        <location evidence="1">Nucleus</location>
    </subcellularLocation>
</comment>
<keyword evidence="3" id="KW-0813">Transport</keyword>
<evidence type="ECO:0000256" key="4">
    <source>
        <dbReference type="ARBA" id="ARBA00023242"/>
    </source>
</evidence>